<reference evidence="4" key="1">
    <citation type="journal article" date="2020" name="bioRxiv">
        <title>A rank-normalized archaeal taxonomy based on genome phylogeny resolves widespread incomplete and uneven classifications.</title>
        <authorList>
            <person name="Rinke C."/>
            <person name="Chuvochina M."/>
            <person name="Mussig A.J."/>
            <person name="Chaumeil P.-A."/>
            <person name="Waite D.W."/>
            <person name="Whitman W.B."/>
            <person name="Parks D.H."/>
            <person name="Hugenholtz P."/>
        </authorList>
    </citation>
    <scope>NUCLEOTIDE SEQUENCE</scope>
    <source>
        <strain evidence="4">UBA12518</strain>
    </source>
</reference>
<evidence type="ECO:0000256" key="1">
    <source>
        <dbReference type="ARBA" id="ARBA00023125"/>
    </source>
</evidence>
<dbReference type="InterPro" id="IPR002793">
    <property type="entry name" value="Endonuclease_NucS"/>
</dbReference>
<feature type="region of interest" description="Disordered" evidence="2">
    <location>
        <begin position="1"/>
        <end position="21"/>
    </location>
</feature>
<gene>
    <name evidence="4" type="ORF">HA299_07055</name>
</gene>
<dbReference type="AlphaFoldDB" id="A0A832RU82"/>
<accession>A0A832RU82</accession>
<dbReference type="GO" id="GO:0004519">
    <property type="term" value="F:endonuclease activity"/>
    <property type="evidence" value="ECO:0007669"/>
    <property type="project" value="InterPro"/>
</dbReference>
<feature type="domain" description="Endonuclease NucS C-terminal" evidence="3">
    <location>
        <begin position="26"/>
        <end position="119"/>
    </location>
</feature>
<dbReference type="Proteomes" id="UP000600363">
    <property type="component" value="Unassembled WGS sequence"/>
</dbReference>
<dbReference type="PANTHER" id="PTHR38814">
    <property type="entry name" value="ENDONUCLEASE NUCS"/>
    <property type="match status" value="1"/>
</dbReference>
<dbReference type="PANTHER" id="PTHR38814:SF1">
    <property type="entry name" value="ENDONUCLEASE NUCS"/>
    <property type="match status" value="1"/>
</dbReference>
<organism evidence="4 5">
    <name type="scientific">Methermicoccus shengliensis</name>
    <dbReference type="NCBI Taxonomy" id="660064"/>
    <lineage>
        <taxon>Archaea</taxon>
        <taxon>Methanobacteriati</taxon>
        <taxon>Methanobacteriota</taxon>
        <taxon>Stenosarchaea group</taxon>
        <taxon>Methanomicrobia</taxon>
        <taxon>Methanosarcinales</taxon>
        <taxon>Methermicoccaceae</taxon>
        <taxon>Methermicoccus</taxon>
    </lineage>
</organism>
<dbReference type="GO" id="GO:0003677">
    <property type="term" value="F:DNA binding"/>
    <property type="evidence" value="ECO:0007669"/>
    <property type="project" value="UniProtKB-KW"/>
</dbReference>
<comment type="caution">
    <text evidence="4">The sequence shown here is derived from an EMBL/GenBank/DDBJ whole genome shotgun (WGS) entry which is preliminary data.</text>
</comment>
<protein>
    <submittedName>
        <fullName evidence="4">DUF1016 family protein</fullName>
    </submittedName>
</protein>
<keyword evidence="1" id="KW-0238">DNA-binding</keyword>
<dbReference type="Gene3D" id="3.40.1350.10">
    <property type="match status" value="1"/>
</dbReference>
<evidence type="ECO:0000313" key="5">
    <source>
        <dbReference type="Proteomes" id="UP000600363"/>
    </source>
</evidence>
<proteinExistence type="predicted"/>
<evidence type="ECO:0000259" key="3">
    <source>
        <dbReference type="Pfam" id="PF01939"/>
    </source>
</evidence>
<dbReference type="CDD" id="cd22341">
    <property type="entry name" value="NucS-like"/>
    <property type="match status" value="1"/>
</dbReference>
<sequence length="152" mass="17006">MDGLDDVEVVGEPPHGLTEEPSLSFERDLEEYLVRDLSQIEEGLTLYEGGRQFATDVGRIDILALDGKGSLVVIELKRGTATHAVIGQILSYMGWVRERLANGRKVRGIVVAESFDSKVAYALRGFEDISLKRYRVRLEFEDVGLEVDGFME</sequence>
<dbReference type="InterPro" id="IPR011856">
    <property type="entry name" value="tRNA_endonuc-like_dom_sf"/>
</dbReference>
<dbReference type="InterPro" id="IPR048301">
    <property type="entry name" value="NucS_C"/>
</dbReference>
<evidence type="ECO:0000256" key="2">
    <source>
        <dbReference type="SAM" id="MobiDB-lite"/>
    </source>
</evidence>
<dbReference type="EMBL" id="DUIH01000022">
    <property type="protein sequence ID" value="HIH70345.1"/>
    <property type="molecule type" value="Genomic_DNA"/>
</dbReference>
<dbReference type="RefSeq" id="WP_169736259.1">
    <property type="nucleotide sequence ID" value="NZ_DUIH01000022.1"/>
</dbReference>
<dbReference type="Pfam" id="PF01939">
    <property type="entry name" value="NucS_C"/>
    <property type="match status" value="1"/>
</dbReference>
<evidence type="ECO:0000313" key="4">
    <source>
        <dbReference type="EMBL" id="HIH70345.1"/>
    </source>
</evidence>
<name>A0A832RU82_9EURY</name>